<protein>
    <submittedName>
        <fullName evidence="1">Uncharacterized protein</fullName>
    </submittedName>
</protein>
<reference evidence="1" key="1">
    <citation type="journal article" date="2021" name="Proc. Natl. Acad. Sci. U.S.A.">
        <title>A Catalog of Tens of Thousands of Viruses from Human Metagenomes Reveals Hidden Associations with Chronic Diseases.</title>
        <authorList>
            <person name="Tisza M.J."/>
            <person name="Buck C.B."/>
        </authorList>
    </citation>
    <scope>NUCLEOTIDE SEQUENCE</scope>
    <source>
        <strain evidence="1">Ctj3P51</strain>
    </source>
</reference>
<evidence type="ECO:0000313" key="1">
    <source>
        <dbReference type="EMBL" id="DAD96522.1"/>
    </source>
</evidence>
<name>A0A8S5NQG2_9CAUD</name>
<proteinExistence type="predicted"/>
<sequence>MDKKLEHAYNRTLVNSLINGRQRTTFSCEDFDRERCPLDKSELPCDANCGRTFEEWKKWYESQTGMPDTRTINTLVGQMTEGLDNESPLYNVDVCLLNGENIFAKENARDVLEHLARYWEEREKWLNIVHGPIEEISFSSFNKISITVNDQNGNTVIADGLYPHQFGLEVGWVRKK</sequence>
<accession>A0A8S5NQG2</accession>
<dbReference type="EMBL" id="BK015217">
    <property type="protein sequence ID" value="DAD96522.1"/>
    <property type="molecule type" value="Genomic_DNA"/>
</dbReference>
<organism evidence="1">
    <name type="scientific">Myoviridae sp. ctj3P51</name>
    <dbReference type="NCBI Taxonomy" id="2826687"/>
    <lineage>
        <taxon>Viruses</taxon>
        <taxon>Duplodnaviria</taxon>
        <taxon>Heunggongvirae</taxon>
        <taxon>Uroviricota</taxon>
        <taxon>Caudoviricetes</taxon>
    </lineage>
</organism>